<feature type="region of interest" description="Disordered" evidence="1">
    <location>
        <begin position="1"/>
        <end position="23"/>
    </location>
</feature>
<reference evidence="2" key="1">
    <citation type="submission" date="2021-03" db="EMBL/GenBank/DDBJ databases">
        <authorList>
            <person name="Tagirdzhanova G."/>
        </authorList>
    </citation>
    <scope>NUCLEOTIDE SEQUENCE</scope>
</reference>
<evidence type="ECO:0000313" key="2">
    <source>
        <dbReference type="EMBL" id="CAF9936785.1"/>
    </source>
</evidence>
<dbReference type="OrthoDB" id="191139at2759"/>
<evidence type="ECO:0000313" key="3">
    <source>
        <dbReference type="Proteomes" id="UP000664534"/>
    </source>
</evidence>
<gene>
    <name evidence="2" type="ORF">IMSHALPRED_010891</name>
</gene>
<comment type="caution">
    <text evidence="2">The sequence shown here is derived from an EMBL/GenBank/DDBJ whole genome shotgun (WGS) entry which is preliminary data.</text>
</comment>
<protein>
    <submittedName>
        <fullName evidence="2">Uncharacterized protein</fullName>
    </submittedName>
</protein>
<proteinExistence type="predicted"/>
<name>A0A8H3IZI4_9LECA</name>
<dbReference type="Proteomes" id="UP000664534">
    <property type="component" value="Unassembled WGS sequence"/>
</dbReference>
<accession>A0A8H3IZI4</accession>
<feature type="compositionally biased region" description="Polar residues" evidence="1">
    <location>
        <begin position="1"/>
        <end position="10"/>
    </location>
</feature>
<evidence type="ECO:0000256" key="1">
    <source>
        <dbReference type="SAM" id="MobiDB-lite"/>
    </source>
</evidence>
<dbReference type="EMBL" id="CAJPDT010000094">
    <property type="protein sequence ID" value="CAF9936785.1"/>
    <property type="molecule type" value="Genomic_DNA"/>
</dbReference>
<keyword evidence="3" id="KW-1185">Reference proteome</keyword>
<sequence>MDQNNPTIAQQACGMEEPEDEDKMRADGWFQTRDGRWGRIVDVLIEHRKVNLQGSVGMGGELAAAIDKNYGDLRWLQPHIEYKPSMLRHWGDDLADNARGIYYADDLRAIDKSKLRIEIFVPSFDGIDWNERTQKRRRKRALTASSNALQNGMWKRSEFAWDADARNDIFGTFRHDSRLDMDKHEYNALLKETHPTRCTLTGNRRLVKRTPDGTFALSTHEKDYIYIKPSLDVGVFRQDRLERLLLHPKCGLISDPKWGQTKMVFPFGVYEAKGWAGDHREARRQACAGAHRYLNMLDLLARIPGTSAKSERYQTERSHDFQAFVFTSYGAHWHVLVGIKHPRLPEQYAGVEGLSKDITLFRKIWSGSIESQRGAWELLVLVDQIRRWAVTTFRDFVIQHLKAWHEYCDANYLEDWDTDDENSKKPQAKKRKREVSDAGDVRLPKWCKLVDEPLRRKMMNQEKESLMKTLKQEKEWRSIIGRVFPPPSTAANGSTR</sequence>
<organism evidence="2 3">
    <name type="scientific">Imshaugia aleurites</name>
    <dbReference type="NCBI Taxonomy" id="172621"/>
    <lineage>
        <taxon>Eukaryota</taxon>
        <taxon>Fungi</taxon>
        <taxon>Dikarya</taxon>
        <taxon>Ascomycota</taxon>
        <taxon>Pezizomycotina</taxon>
        <taxon>Lecanoromycetes</taxon>
        <taxon>OSLEUM clade</taxon>
        <taxon>Lecanoromycetidae</taxon>
        <taxon>Lecanorales</taxon>
        <taxon>Lecanorineae</taxon>
        <taxon>Parmeliaceae</taxon>
        <taxon>Imshaugia</taxon>
    </lineage>
</organism>
<dbReference type="AlphaFoldDB" id="A0A8H3IZI4"/>